<keyword evidence="3" id="KW-1185">Reference proteome</keyword>
<name>A0AA94HKL2_9MICO</name>
<dbReference type="AlphaFoldDB" id="A0AA94HKL2"/>
<protein>
    <submittedName>
        <fullName evidence="2">Uncharacterized protein</fullName>
    </submittedName>
</protein>
<evidence type="ECO:0000313" key="3">
    <source>
        <dbReference type="Proteomes" id="UP000198506"/>
    </source>
</evidence>
<reference evidence="2 3" key="1">
    <citation type="submission" date="2016-10" db="EMBL/GenBank/DDBJ databases">
        <authorList>
            <person name="Varghese N."/>
            <person name="Submissions S."/>
        </authorList>
    </citation>
    <scope>NUCLEOTIDE SEQUENCE [LARGE SCALE GENOMIC DNA]</scope>
    <source>
        <strain evidence="2 3">IAM 15147</strain>
    </source>
</reference>
<feature type="compositionally biased region" description="Low complexity" evidence="1">
    <location>
        <begin position="8"/>
        <end position="31"/>
    </location>
</feature>
<feature type="compositionally biased region" description="Basic and acidic residues" evidence="1">
    <location>
        <begin position="79"/>
        <end position="92"/>
    </location>
</feature>
<evidence type="ECO:0000256" key="1">
    <source>
        <dbReference type="SAM" id="MobiDB-lite"/>
    </source>
</evidence>
<dbReference type="Proteomes" id="UP000198506">
    <property type="component" value="Unassembled WGS sequence"/>
</dbReference>
<organism evidence="2 3">
    <name type="scientific">Agrococcus baldri</name>
    <dbReference type="NCBI Taxonomy" id="153730"/>
    <lineage>
        <taxon>Bacteria</taxon>
        <taxon>Bacillati</taxon>
        <taxon>Actinomycetota</taxon>
        <taxon>Actinomycetes</taxon>
        <taxon>Micrococcales</taxon>
        <taxon>Microbacteriaceae</taxon>
        <taxon>Agrococcus</taxon>
    </lineage>
</organism>
<proteinExistence type="predicted"/>
<accession>A0AA94HKL2</accession>
<gene>
    <name evidence="2" type="ORF">SAMN04487783_0491</name>
</gene>
<dbReference type="EMBL" id="FOZN01000001">
    <property type="protein sequence ID" value="SFS00844.1"/>
    <property type="molecule type" value="Genomic_DNA"/>
</dbReference>
<dbReference type="RefSeq" id="WP_092915502.1">
    <property type="nucleotide sequence ID" value="NZ_FOZN01000001.1"/>
</dbReference>
<comment type="caution">
    <text evidence="2">The sequence shown here is derived from an EMBL/GenBank/DDBJ whole genome shotgun (WGS) entry which is preliminary data.</text>
</comment>
<feature type="region of interest" description="Disordered" evidence="1">
    <location>
        <begin position="1"/>
        <end position="103"/>
    </location>
</feature>
<evidence type="ECO:0000313" key="2">
    <source>
        <dbReference type="EMBL" id="SFS00844.1"/>
    </source>
</evidence>
<sequence length="103" mass="10630">MTDDRPAGDGSAAAAAGAGEAAAAHDAADSGPTRGEEPVGDGEAAGDDRSEDAPAPQVIRRRGRRVSTEPSPGYTGEPPTERKQSSENDARIWGDLPPHWGKR</sequence>